<feature type="transmembrane region" description="Helical" evidence="1">
    <location>
        <begin position="94"/>
        <end position="118"/>
    </location>
</feature>
<sequence>KKNLESYKNKTLNIDNIKDCDFSDTKKILEKGKDSLEKIIKSLQKYENMSKEDFENRFDKDFIVLGANIIGTTHAPILAHILVHKLGSNVAKQFLFRIVLGGITGPWGIFISIVWLLVEIYDFLANKQQENKRIAEAYRLYGAIISIYENIDYSLASLLNFGHIGFGNLITTQNTNTLTYHLYPNYDIFKSDFMYKVISNNTLNFKDISYKVSLSLQEEKIQNDIYLQNIFEKSNRISHCEMANTQFSTFSFQDAPFIKDSTAIFSESSAFQHFKNVFLRFDSFLFVKTSSFSSILANDILMQSFKTSNQNNPARINKTALFLTNCLHNGTPEYKVQQHIKTTLQNNENTKKNILFLSAMYRVEKSIVVREFLKQMTDLFNKLEEYAHTEWLSRLTDSYLTHYIGSLIDKYRAGKVNRATFYGFVSRITSYSLNDNSVNNMDANEFCNFMYELCMVFITRKHVDIVDHYINKQKHQEAKSNIKDIFMQMNAIITDISKILSHFNTFSFAKLEQYQKNIDEIYKKQKEEIEKFFSIQYLQNNSTTSKEYNVFYNISSIKDLCIGILNRYFNKNIQSELFANLEYLSQRYQEIQFDDIEKSIKDRDKIEYTNILKSVIDPILPLDDSMLNYLSDEETLYFYTIIIDNIKDYAKQLEDSKDKEQHQVLQNLIGNYYTNLAIFELLTTQEKAIQEKIHKIYNDKNTQGLLEAILNGIADISKDSAKETLKELLKNKYSTLDSLINDNIKGILKDLTTNFANIQDAKNPYIKQLNSLTEFSKNQKIYNFTSIIAKVTIGYVANAILDKIFPTQIKNIEAMKQKAIALLVAMNRHRDTPYATCKKGSKYLTLPIEITQTLINADLQAMIIGGSPLNSGFCVHTPSVAIFSENNEKALQTLTQTLRNLMNDKVDIMKLGAESGEIVKEAYAKLWFYLDMGENKQLESYLRNELQVNPKYYTLRNLTSDAYIQTKLKTTQDKDNQSFAQNNKKENFITMEGNAKGGVRFNRDFLIQLKRIAEWNYRVYEEKEVLPQIQNNKMPNNRLSIKEPSPDEWLAGNLIYDKEYIPTTIDVKD</sequence>
<evidence type="ECO:0000313" key="3">
    <source>
        <dbReference type="Proteomes" id="UP000256379"/>
    </source>
</evidence>
<dbReference type="RefSeq" id="WP_181882448.1">
    <property type="nucleotide sequence ID" value="NZ_NXLQ01000069.1"/>
</dbReference>
<organism evidence="2 3">
    <name type="scientific">Helicobacter didelphidarum</name>
    <dbReference type="NCBI Taxonomy" id="2040648"/>
    <lineage>
        <taxon>Bacteria</taxon>
        <taxon>Pseudomonadati</taxon>
        <taxon>Campylobacterota</taxon>
        <taxon>Epsilonproteobacteria</taxon>
        <taxon>Campylobacterales</taxon>
        <taxon>Helicobacteraceae</taxon>
        <taxon>Helicobacter</taxon>
    </lineage>
</organism>
<keyword evidence="3" id="KW-1185">Reference proteome</keyword>
<proteinExistence type="predicted"/>
<dbReference type="AlphaFoldDB" id="A0A3D8I7T4"/>
<gene>
    <name evidence="2" type="ORF">CQA53_10470</name>
</gene>
<name>A0A3D8I7T4_9HELI</name>
<evidence type="ECO:0000313" key="2">
    <source>
        <dbReference type="EMBL" id="RDU61212.1"/>
    </source>
</evidence>
<reference evidence="2 3" key="1">
    <citation type="submission" date="2018-04" db="EMBL/GenBank/DDBJ databases">
        <title>Novel Campyloabacter and Helicobacter Species and Strains.</title>
        <authorList>
            <person name="Mannion A.J."/>
            <person name="Shen Z."/>
            <person name="Fox J.G."/>
        </authorList>
    </citation>
    <scope>NUCLEOTIDE SEQUENCE [LARGE SCALE GENOMIC DNA]</scope>
    <source>
        <strain evidence="2 3">MIT 17-337</strain>
    </source>
</reference>
<feature type="non-terminal residue" evidence="2">
    <location>
        <position position="1"/>
    </location>
</feature>
<protein>
    <submittedName>
        <fullName evidence="2">Uncharacterized protein</fullName>
    </submittedName>
</protein>
<keyword evidence="1" id="KW-1133">Transmembrane helix</keyword>
<dbReference type="Proteomes" id="UP000256379">
    <property type="component" value="Unassembled WGS sequence"/>
</dbReference>
<comment type="caution">
    <text evidence="2">The sequence shown here is derived from an EMBL/GenBank/DDBJ whole genome shotgun (WGS) entry which is preliminary data.</text>
</comment>
<evidence type="ECO:0000256" key="1">
    <source>
        <dbReference type="SAM" id="Phobius"/>
    </source>
</evidence>
<keyword evidence="1" id="KW-0472">Membrane</keyword>
<keyword evidence="1" id="KW-0812">Transmembrane</keyword>
<dbReference type="EMBL" id="NXLQ01000069">
    <property type="protein sequence ID" value="RDU61212.1"/>
    <property type="molecule type" value="Genomic_DNA"/>
</dbReference>
<feature type="transmembrane region" description="Helical" evidence="1">
    <location>
        <begin position="62"/>
        <end position="82"/>
    </location>
</feature>
<accession>A0A3D8I7T4</accession>